<evidence type="ECO:0000256" key="4">
    <source>
        <dbReference type="SAM" id="Phobius"/>
    </source>
</evidence>
<dbReference type="SMART" id="SM00563">
    <property type="entry name" value="PlsC"/>
    <property type="match status" value="1"/>
</dbReference>
<comment type="caution">
    <text evidence="6">The sequence shown here is derived from an EMBL/GenBank/DDBJ whole genome shotgun (WGS) entry which is preliminary data.</text>
</comment>
<keyword evidence="4" id="KW-0812">Transmembrane</keyword>
<keyword evidence="4" id="KW-1133">Transmembrane helix</keyword>
<keyword evidence="2 6" id="KW-0808">Transferase</keyword>
<keyword evidence="7" id="KW-1185">Reference proteome</keyword>
<reference evidence="6 7" key="1">
    <citation type="submission" date="2020-08" db="EMBL/GenBank/DDBJ databases">
        <title>Genomic Encyclopedia of Type Strains, Phase IV (KMG-IV): sequencing the most valuable type-strain genomes for metagenomic binning, comparative biology and taxonomic classification.</title>
        <authorList>
            <person name="Goeker M."/>
        </authorList>
    </citation>
    <scope>NUCLEOTIDE SEQUENCE [LARGE SCALE GENOMIC DNA]</scope>
    <source>
        <strain evidence="6 7">DSM 102235</strain>
    </source>
</reference>
<organism evidence="6 7">
    <name type="scientific">Sagittula marina</name>
    <dbReference type="NCBI Taxonomy" id="943940"/>
    <lineage>
        <taxon>Bacteria</taxon>
        <taxon>Pseudomonadati</taxon>
        <taxon>Pseudomonadota</taxon>
        <taxon>Alphaproteobacteria</taxon>
        <taxon>Rhodobacterales</taxon>
        <taxon>Roseobacteraceae</taxon>
        <taxon>Sagittula</taxon>
    </lineage>
</organism>
<feature type="domain" description="Phospholipid/glycerol acyltransferase" evidence="5">
    <location>
        <begin position="82"/>
        <end position="196"/>
    </location>
</feature>
<evidence type="ECO:0000259" key="5">
    <source>
        <dbReference type="SMART" id="SM00563"/>
    </source>
</evidence>
<keyword evidence="4" id="KW-0472">Membrane</keyword>
<name>A0A7W6GSH0_9RHOB</name>
<dbReference type="GO" id="GO:0006654">
    <property type="term" value="P:phosphatidic acid biosynthetic process"/>
    <property type="evidence" value="ECO:0007669"/>
    <property type="project" value="TreeGrafter"/>
</dbReference>
<gene>
    <name evidence="6" type="ORF">GGQ68_002308</name>
</gene>
<dbReference type="EC" id="2.3.1.51" evidence="6"/>
<evidence type="ECO:0000256" key="1">
    <source>
        <dbReference type="ARBA" id="ARBA00005189"/>
    </source>
</evidence>
<protein>
    <submittedName>
        <fullName evidence="6">1-acyl-sn-glycerol-3-phosphate acyltransferase</fullName>
        <ecNumber evidence="6">2.3.1.51</ecNumber>
    </submittedName>
</protein>
<keyword evidence="3 6" id="KW-0012">Acyltransferase</keyword>
<evidence type="ECO:0000313" key="6">
    <source>
        <dbReference type="EMBL" id="MBB3985970.1"/>
    </source>
</evidence>
<evidence type="ECO:0000313" key="7">
    <source>
        <dbReference type="Proteomes" id="UP000541426"/>
    </source>
</evidence>
<dbReference type="Pfam" id="PF01553">
    <property type="entry name" value="Acyltransferase"/>
    <property type="match status" value="1"/>
</dbReference>
<sequence length="258" mass="28797">MTAPANLIDRIGPLQWVRSALFVFQMYLAMAVMGVLYFPWAMLSRRGARAACRHYCLWVRWTASWMVGLKTEIRGKVPTGEVLIASKHQSFLDIIMIFSVVPAGKFIMKRELLWTPILGQYALRIGCVPVERGKRGQAISRMLKDVKSGLVEPGQLIIYPQGTRVSPGVTKPYKVGAALLSEQTGQACVPAATNVGLFWPRKGIWRKPGLAVVEFLPQIKPGLARETFMIRLETEVEAASDRLMQEAGYEPDQGHRDA</sequence>
<dbReference type="EMBL" id="JACIEJ010000005">
    <property type="protein sequence ID" value="MBB3985970.1"/>
    <property type="molecule type" value="Genomic_DNA"/>
</dbReference>
<dbReference type="PANTHER" id="PTHR10434">
    <property type="entry name" value="1-ACYL-SN-GLYCEROL-3-PHOSPHATE ACYLTRANSFERASE"/>
    <property type="match status" value="1"/>
</dbReference>
<dbReference type="Proteomes" id="UP000541426">
    <property type="component" value="Unassembled WGS sequence"/>
</dbReference>
<dbReference type="GO" id="GO:0003841">
    <property type="term" value="F:1-acylglycerol-3-phosphate O-acyltransferase activity"/>
    <property type="evidence" value="ECO:0007669"/>
    <property type="project" value="UniProtKB-EC"/>
</dbReference>
<dbReference type="SUPFAM" id="SSF69593">
    <property type="entry name" value="Glycerol-3-phosphate (1)-acyltransferase"/>
    <property type="match status" value="1"/>
</dbReference>
<feature type="transmembrane region" description="Helical" evidence="4">
    <location>
        <begin position="20"/>
        <end position="40"/>
    </location>
</feature>
<accession>A0A7W6GSH0</accession>
<comment type="pathway">
    <text evidence="1">Lipid metabolism.</text>
</comment>
<dbReference type="RefSeq" id="WP_246429336.1">
    <property type="nucleotide sequence ID" value="NZ_BAABBZ010000007.1"/>
</dbReference>
<evidence type="ECO:0000256" key="3">
    <source>
        <dbReference type="ARBA" id="ARBA00023315"/>
    </source>
</evidence>
<evidence type="ECO:0000256" key="2">
    <source>
        <dbReference type="ARBA" id="ARBA00022679"/>
    </source>
</evidence>
<dbReference type="CDD" id="cd07989">
    <property type="entry name" value="LPLAT_AGPAT-like"/>
    <property type="match status" value="1"/>
</dbReference>
<dbReference type="PANTHER" id="PTHR10434:SF11">
    <property type="entry name" value="1-ACYL-SN-GLYCEROL-3-PHOSPHATE ACYLTRANSFERASE"/>
    <property type="match status" value="1"/>
</dbReference>
<dbReference type="AlphaFoldDB" id="A0A7W6GSH0"/>
<proteinExistence type="predicted"/>
<dbReference type="InterPro" id="IPR002123">
    <property type="entry name" value="Plipid/glycerol_acylTrfase"/>
</dbReference>